<dbReference type="Pfam" id="PF15481">
    <property type="entry name" value="CPG4"/>
    <property type="match status" value="1"/>
</dbReference>
<proteinExistence type="predicted"/>
<dbReference type="Proteomes" id="UP001152747">
    <property type="component" value="Unassembled WGS sequence"/>
</dbReference>
<feature type="region of interest" description="Disordered" evidence="1">
    <location>
        <begin position="247"/>
        <end position="278"/>
    </location>
</feature>
<keyword evidence="5" id="KW-1185">Reference proteome</keyword>
<keyword evidence="2" id="KW-0732">Signal</keyword>
<evidence type="ECO:0000256" key="2">
    <source>
        <dbReference type="SAM" id="SignalP"/>
    </source>
</evidence>
<evidence type="ECO:0000256" key="1">
    <source>
        <dbReference type="SAM" id="MobiDB-lite"/>
    </source>
</evidence>
<protein>
    <recommendedName>
        <fullName evidence="3">Chondroitin proteoglycan 4 domain-containing protein</fullName>
    </recommendedName>
</protein>
<evidence type="ECO:0000313" key="5">
    <source>
        <dbReference type="Proteomes" id="UP001152747"/>
    </source>
</evidence>
<feature type="compositionally biased region" description="Low complexity" evidence="1">
    <location>
        <begin position="255"/>
        <end position="278"/>
    </location>
</feature>
<evidence type="ECO:0000313" key="4">
    <source>
        <dbReference type="EMBL" id="CAI5449390.1"/>
    </source>
</evidence>
<feature type="domain" description="Chondroitin proteoglycan 4" evidence="3">
    <location>
        <begin position="69"/>
        <end position="137"/>
    </location>
</feature>
<dbReference type="OrthoDB" id="5850202at2759"/>
<name>A0A9P1IP79_9PELO</name>
<accession>A0A9P1IP79</accession>
<dbReference type="InterPro" id="IPR029153">
    <property type="entry name" value="CPG4"/>
</dbReference>
<dbReference type="AlphaFoldDB" id="A0A9P1IP79"/>
<organism evidence="4 5">
    <name type="scientific">Caenorhabditis angaria</name>
    <dbReference type="NCBI Taxonomy" id="860376"/>
    <lineage>
        <taxon>Eukaryota</taxon>
        <taxon>Metazoa</taxon>
        <taxon>Ecdysozoa</taxon>
        <taxon>Nematoda</taxon>
        <taxon>Chromadorea</taxon>
        <taxon>Rhabditida</taxon>
        <taxon>Rhabditina</taxon>
        <taxon>Rhabditomorpha</taxon>
        <taxon>Rhabditoidea</taxon>
        <taxon>Rhabditidae</taxon>
        <taxon>Peloderinae</taxon>
        <taxon>Caenorhabditis</taxon>
    </lineage>
</organism>
<gene>
    <name evidence="4" type="ORF">CAMP_LOCUS12027</name>
</gene>
<reference evidence="4" key="1">
    <citation type="submission" date="2022-11" db="EMBL/GenBank/DDBJ databases">
        <authorList>
            <person name="Kikuchi T."/>
        </authorList>
    </citation>
    <scope>NUCLEOTIDE SEQUENCE</scope>
    <source>
        <strain evidence="4">PS1010</strain>
    </source>
</reference>
<sequence length="299" mass="33172">MTNTRFYIFLLTLPILIHSSNDAFPTSMLTNILGAFHGQKSVNLTGLLSAFDVPKCFTECIGDYTTFFDHPDVVCQNYVKTTQCLEKSQNCAGPLVDTLNSTMNFMCSTSIEQYTSQLGCLQNSSLELQEECERDCSIQANILEKASKNQGDALLSTENMCKSSLCLVQCYKKNMVTKCSVNDDNILNKIFASFETKKNRVDGFDKIMNWVIPENCKFEKNFTIAAEKNIGPNSVGKVANPKLENVRKSAEKEVTTTTTTTTPKTSTRKTTTTTTGVPTTTSSSSKLLIFSVFILPFIM</sequence>
<comment type="caution">
    <text evidence="4">The sequence shown here is derived from an EMBL/GenBank/DDBJ whole genome shotgun (WGS) entry which is preliminary data.</text>
</comment>
<dbReference type="EMBL" id="CANHGI010000004">
    <property type="protein sequence ID" value="CAI5449390.1"/>
    <property type="molecule type" value="Genomic_DNA"/>
</dbReference>
<feature type="signal peptide" evidence="2">
    <location>
        <begin position="1"/>
        <end position="19"/>
    </location>
</feature>
<evidence type="ECO:0000259" key="3">
    <source>
        <dbReference type="Pfam" id="PF15481"/>
    </source>
</evidence>
<feature type="chain" id="PRO_5040335895" description="Chondroitin proteoglycan 4 domain-containing protein" evidence="2">
    <location>
        <begin position="20"/>
        <end position="299"/>
    </location>
</feature>